<evidence type="ECO:0000256" key="5">
    <source>
        <dbReference type="ARBA" id="ARBA00023163"/>
    </source>
</evidence>
<dbReference type="GO" id="GO:0006353">
    <property type="term" value="P:DNA-templated transcription termination"/>
    <property type="evidence" value="ECO:0007669"/>
    <property type="project" value="InterPro"/>
</dbReference>
<dbReference type="OrthoDB" id="9811381at2"/>
<dbReference type="PANTHER" id="PTHR11078:SF3">
    <property type="entry name" value="ANTITERMINATION NUSB DOMAIN-CONTAINING PROTEIN"/>
    <property type="match status" value="1"/>
</dbReference>
<feature type="domain" description="NusB/RsmB/TIM44" evidence="6">
    <location>
        <begin position="6"/>
        <end position="124"/>
    </location>
</feature>
<dbReference type="GO" id="GO:0031564">
    <property type="term" value="P:transcription antitermination"/>
    <property type="evidence" value="ECO:0007669"/>
    <property type="project" value="UniProtKB-KW"/>
</dbReference>
<dbReference type="PANTHER" id="PTHR11078">
    <property type="entry name" value="N UTILIZATION SUBSTANCE PROTEIN B-RELATED"/>
    <property type="match status" value="1"/>
</dbReference>
<dbReference type="Gene3D" id="1.10.940.10">
    <property type="entry name" value="NusB-like"/>
    <property type="match status" value="1"/>
</dbReference>
<comment type="similarity">
    <text evidence="1">Belongs to the NusB family.</text>
</comment>
<dbReference type="GO" id="GO:0003723">
    <property type="term" value="F:RNA binding"/>
    <property type="evidence" value="ECO:0007669"/>
    <property type="project" value="UniProtKB-KW"/>
</dbReference>
<keyword evidence="4" id="KW-0805">Transcription regulation</keyword>
<comment type="caution">
    <text evidence="7">The sequence shown here is derived from an EMBL/GenBank/DDBJ whole genome shotgun (WGS) entry which is preliminary data.</text>
</comment>
<dbReference type="InterPro" id="IPR006027">
    <property type="entry name" value="NusB_RsmB_TIM44"/>
</dbReference>
<gene>
    <name evidence="7" type="ORF">HMPREF1630_05120</name>
</gene>
<dbReference type="EMBL" id="JRMW01000033">
    <property type="protein sequence ID" value="KGF04175.1"/>
    <property type="molecule type" value="Genomic_DNA"/>
</dbReference>
<evidence type="ECO:0000256" key="3">
    <source>
        <dbReference type="ARBA" id="ARBA00022884"/>
    </source>
</evidence>
<dbReference type="RefSeq" id="WP_037327614.1">
    <property type="nucleotide sequence ID" value="NZ_JRMW01000033.1"/>
</dbReference>
<evidence type="ECO:0000259" key="6">
    <source>
        <dbReference type="Pfam" id="PF01029"/>
    </source>
</evidence>
<sequence>MKRTDQREWVFKLIFQDTINKIEDTKDLLSNHKLSEDETFIVESINSYKKNFEKIDKILQDNAPKGMPKLSRVVKSIIYLSINEIYFLDIPVSVSINEAVNIAKKFSNEDDYKIVNLILGNIVRNENK</sequence>
<dbReference type="InterPro" id="IPR011605">
    <property type="entry name" value="NusB_fam"/>
</dbReference>
<accession>A0A095X275</accession>
<dbReference type="GO" id="GO:0005829">
    <property type="term" value="C:cytosol"/>
    <property type="evidence" value="ECO:0007669"/>
    <property type="project" value="TreeGrafter"/>
</dbReference>
<dbReference type="AlphaFoldDB" id="A0A095X275"/>
<dbReference type="SUPFAM" id="SSF48013">
    <property type="entry name" value="NusB-like"/>
    <property type="match status" value="1"/>
</dbReference>
<name>A0A095X275_9FIRM</name>
<evidence type="ECO:0000256" key="2">
    <source>
        <dbReference type="ARBA" id="ARBA00022814"/>
    </source>
</evidence>
<dbReference type="InterPro" id="IPR035926">
    <property type="entry name" value="NusB-like_sf"/>
</dbReference>
<dbReference type="Proteomes" id="UP000029579">
    <property type="component" value="Unassembled WGS sequence"/>
</dbReference>
<evidence type="ECO:0000313" key="7">
    <source>
        <dbReference type="EMBL" id="KGF04175.1"/>
    </source>
</evidence>
<dbReference type="Pfam" id="PF01029">
    <property type="entry name" value="NusB"/>
    <property type="match status" value="1"/>
</dbReference>
<evidence type="ECO:0000256" key="1">
    <source>
        <dbReference type="ARBA" id="ARBA00005952"/>
    </source>
</evidence>
<protein>
    <submittedName>
        <fullName evidence="7">Antitermination protein NusB</fullName>
    </submittedName>
</protein>
<reference evidence="7 8" key="1">
    <citation type="submission" date="2014-07" db="EMBL/GenBank/DDBJ databases">
        <authorList>
            <person name="McCorrison J."/>
            <person name="Sanka R."/>
            <person name="Torralba M."/>
            <person name="Gillis M."/>
            <person name="Haft D.H."/>
            <person name="Methe B."/>
            <person name="Sutton G."/>
            <person name="Nelson K.E."/>
        </authorList>
    </citation>
    <scope>NUCLEOTIDE SEQUENCE [LARGE SCALE GENOMIC DNA]</scope>
    <source>
        <strain evidence="7 8">S7-1-13</strain>
    </source>
</reference>
<proteinExistence type="inferred from homology"/>
<keyword evidence="3" id="KW-0694">RNA-binding</keyword>
<keyword evidence="5" id="KW-0804">Transcription</keyword>
<organism evidence="7 8">
    <name type="scientific">Anaerococcus lactolyticus S7-1-13</name>
    <dbReference type="NCBI Taxonomy" id="1284686"/>
    <lineage>
        <taxon>Bacteria</taxon>
        <taxon>Bacillati</taxon>
        <taxon>Bacillota</taxon>
        <taxon>Tissierellia</taxon>
        <taxon>Tissierellales</taxon>
        <taxon>Peptoniphilaceae</taxon>
        <taxon>Anaerococcus</taxon>
    </lineage>
</organism>
<keyword evidence="2" id="KW-0889">Transcription antitermination</keyword>
<dbReference type="eggNOG" id="COG0781">
    <property type="taxonomic scope" value="Bacteria"/>
</dbReference>
<evidence type="ECO:0000313" key="8">
    <source>
        <dbReference type="Proteomes" id="UP000029579"/>
    </source>
</evidence>
<evidence type="ECO:0000256" key="4">
    <source>
        <dbReference type="ARBA" id="ARBA00023015"/>
    </source>
</evidence>